<feature type="transmembrane region" description="Helical" evidence="1">
    <location>
        <begin position="64"/>
        <end position="85"/>
    </location>
</feature>
<evidence type="ECO:0008006" key="4">
    <source>
        <dbReference type="Google" id="ProtNLM"/>
    </source>
</evidence>
<dbReference type="OrthoDB" id="3748572at2"/>
<evidence type="ECO:0000313" key="3">
    <source>
        <dbReference type="Proteomes" id="UP000191040"/>
    </source>
</evidence>
<accession>A0A1T4Z589</accession>
<keyword evidence="1" id="KW-0472">Membrane</keyword>
<keyword evidence="1" id="KW-0812">Transmembrane</keyword>
<evidence type="ECO:0000313" key="2">
    <source>
        <dbReference type="EMBL" id="SKB09220.1"/>
    </source>
</evidence>
<sequence>MSPRRWAPRAGLATIAVCAVVAGVVVGTEGVVGALIGGVIVLAFFGATPTVLGPVAKATPALSLMFALIFFFTKVVALFALFVVLRRSSGDSGSIDAESVSVTVIATTMVWLGARVLDATRERTPIYDLPEQKPAEPGETPRD</sequence>
<reference evidence="3" key="1">
    <citation type="submission" date="2017-02" db="EMBL/GenBank/DDBJ databases">
        <authorList>
            <person name="Varghese N."/>
            <person name="Submissions S."/>
        </authorList>
    </citation>
    <scope>NUCLEOTIDE SEQUENCE [LARGE SCALE GENOMIC DNA]</scope>
    <source>
        <strain evidence="3">9H-4</strain>
    </source>
</reference>
<gene>
    <name evidence="2" type="ORF">SAMN06295964_2564</name>
</gene>
<name>A0A1T4Z589_9ACTN</name>
<protein>
    <recommendedName>
        <fullName evidence="4">ATP synthase protein I</fullName>
    </recommendedName>
</protein>
<keyword evidence="1" id="KW-1133">Transmembrane helix</keyword>
<organism evidence="2 3">
    <name type="scientific">Aeromicrobium choanae</name>
    <dbReference type="NCBI Taxonomy" id="1736691"/>
    <lineage>
        <taxon>Bacteria</taxon>
        <taxon>Bacillati</taxon>
        <taxon>Actinomycetota</taxon>
        <taxon>Actinomycetes</taxon>
        <taxon>Propionibacteriales</taxon>
        <taxon>Nocardioidaceae</taxon>
        <taxon>Aeromicrobium</taxon>
    </lineage>
</organism>
<dbReference type="EMBL" id="LT796768">
    <property type="protein sequence ID" value="SKB09220.1"/>
    <property type="molecule type" value="Genomic_DNA"/>
</dbReference>
<evidence type="ECO:0000256" key="1">
    <source>
        <dbReference type="SAM" id="Phobius"/>
    </source>
</evidence>
<keyword evidence="3" id="KW-1185">Reference proteome</keyword>
<feature type="transmembrane region" description="Helical" evidence="1">
    <location>
        <begin position="97"/>
        <end position="117"/>
    </location>
</feature>
<dbReference type="AlphaFoldDB" id="A0A1T4Z589"/>
<feature type="transmembrane region" description="Helical" evidence="1">
    <location>
        <begin position="32"/>
        <end position="52"/>
    </location>
</feature>
<dbReference type="STRING" id="1736691.SAMN06295964_2564"/>
<dbReference type="RefSeq" id="WP_153303012.1">
    <property type="nucleotide sequence ID" value="NZ_LT796768.1"/>
</dbReference>
<proteinExistence type="predicted"/>
<dbReference type="Proteomes" id="UP000191040">
    <property type="component" value="Chromosome I"/>
</dbReference>